<dbReference type="HOGENOM" id="CLU_1965101_0_0_1"/>
<dbReference type="InterPro" id="IPR036219">
    <property type="entry name" value="eEF-1beta-like_sf"/>
</dbReference>
<dbReference type="InterPro" id="IPR014038">
    <property type="entry name" value="EF1B_bsu/dsu_GNE"/>
</dbReference>
<dbReference type="PROSITE" id="PS00825">
    <property type="entry name" value="EF1BD_2"/>
    <property type="match status" value="1"/>
</dbReference>
<protein>
    <submittedName>
        <fullName evidence="8">Putative elongation factor 1 delta</fullName>
    </submittedName>
</protein>
<dbReference type="InterPro" id="IPR014717">
    <property type="entry name" value="Transl_elong_EF1B/ribsomal_bS6"/>
</dbReference>
<comment type="similarity">
    <text evidence="1 4">Belongs to the EF-1-beta/EF-1-delta family.</text>
</comment>
<dbReference type="FunFam" id="3.30.70.60:FF:000001">
    <property type="entry name" value="Elongation factor 1-beta 1 like"/>
    <property type="match status" value="1"/>
</dbReference>
<feature type="domain" description="Translation elongation factor EF1B beta/delta subunit guanine nucleotide exchange" evidence="6">
    <location>
        <begin position="243"/>
        <end position="329"/>
    </location>
</feature>
<evidence type="ECO:0000256" key="1">
    <source>
        <dbReference type="ARBA" id="ARBA00007411"/>
    </source>
</evidence>
<dbReference type="VEuPathDB" id="VectorBase:RPRC009642"/>
<dbReference type="GO" id="GO:0005829">
    <property type="term" value="C:cytosol"/>
    <property type="evidence" value="ECO:0007669"/>
    <property type="project" value="TreeGrafter"/>
</dbReference>
<feature type="compositionally biased region" description="Polar residues" evidence="5">
    <location>
        <begin position="175"/>
        <end position="195"/>
    </location>
</feature>
<dbReference type="VEuPathDB" id="VectorBase:RPRC009039"/>
<dbReference type="Pfam" id="PF00736">
    <property type="entry name" value="EF1_GNE"/>
    <property type="match status" value="1"/>
</dbReference>
<evidence type="ECO:0000256" key="4">
    <source>
        <dbReference type="RuleBase" id="RU003791"/>
    </source>
</evidence>
<dbReference type="EMBL" id="GAHY01001513">
    <property type="protein sequence ID" value="JAA75997.1"/>
    <property type="molecule type" value="mRNA"/>
</dbReference>
<evidence type="ECO:0000256" key="5">
    <source>
        <dbReference type="SAM" id="MobiDB-lite"/>
    </source>
</evidence>
<sequence>MFASTTLTHEKVWLDKRVYDLAEKKYYENLAKPQRNSLPGERITEVFPTKCFVGLEKDVTGAIKVPEKVWPDKAVYDLAEKEYYEKLEKGVTQNANTWNSLAGEVAKARQHIKNSLQCIDDIASITSSNVVVEVNNRINTLEKENTEMKQKVKELTDLLTKFEERLANIEKTSRPTETVTSRSVASGSSAKPSNKQQDEDADDGVDLFASDSEEENAEAAKLKEQRLAEYAAKKSKKPALIAKSSIVLDVKPWDDTTDMKQMEIEVRKIKTDGLLWGASKLVPLAYGIHKLQISCVVEDEKVSVDWLQETIEEIEDYVQSVDIAAFNKI</sequence>
<dbReference type="GO" id="GO:0003746">
    <property type="term" value="F:translation elongation factor activity"/>
    <property type="evidence" value="ECO:0007669"/>
    <property type="project" value="UniProtKB-KW"/>
</dbReference>
<organism evidence="8">
    <name type="scientific">Rhodnius prolixus</name>
    <name type="common">Triatomid bug</name>
    <dbReference type="NCBI Taxonomy" id="13249"/>
    <lineage>
        <taxon>Eukaryota</taxon>
        <taxon>Metazoa</taxon>
        <taxon>Ecdysozoa</taxon>
        <taxon>Arthropoda</taxon>
        <taxon>Hexapoda</taxon>
        <taxon>Insecta</taxon>
        <taxon>Pterygota</taxon>
        <taxon>Neoptera</taxon>
        <taxon>Paraneoptera</taxon>
        <taxon>Hemiptera</taxon>
        <taxon>Heteroptera</taxon>
        <taxon>Panheteroptera</taxon>
        <taxon>Cimicomorpha</taxon>
        <taxon>Reduviidae</taxon>
        <taxon>Triatominae</taxon>
        <taxon>Rhodnius</taxon>
    </lineage>
</organism>
<dbReference type="GO" id="GO:0005853">
    <property type="term" value="C:eukaryotic translation elongation factor 1 complex"/>
    <property type="evidence" value="ECO:0007669"/>
    <property type="project" value="InterPro"/>
</dbReference>
<feature type="domain" description="Elongation factor 1 beta central acidic region eukaryote" evidence="7">
    <location>
        <begin position="207"/>
        <end position="234"/>
    </location>
</feature>
<reference evidence="8" key="1">
    <citation type="submission" date="2013-04" db="EMBL/GenBank/DDBJ databases">
        <title>An insight into the transcriptome of the digestive tract of the blood sucking bug, Rhodnius prolixus.</title>
        <authorList>
            <person name="Ribeiro J.M.C."/>
            <person name="Genta F.A."/>
            <person name="Sorgine M.H.F."/>
            <person name="Paiva-Silva G.O."/>
            <person name="Majerowicz D."/>
            <person name="Medeiros M."/>
            <person name="Koerich L."/>
            <person name="Terra W.R."/>
            <person name="Ferreira C."/>
            <person name="Pimentel A.C."/>
            <person name="Bisch P.M."/>
            <person name="Diniz M.M.P."/>
            <person name="Nascimento R."/>
            <person name="Salmon D."/>
            <person name="Silber A.M."/>
            <person name="Alves M."/>
            <person name="Oliveira M.F."/>
            <person name="Gondim K.C."/>
            <person name="Silva Neto M.A.C."/>
            <person name="Atella G.C."/>
            <person name="Araujo H."/>
            <person name="Dias F.S."/>
            <person name="Polycarpo C.R."/>
            <person name="Fampa P."/>
            <person name="Melo A.C."/>
            <person name="Tanaka A.S."/>
            <person name="Balczun C."/>
            <person name="Oliveira J.H.M."/>
            <person name="Goncalves R."/>
            <person name="Lazoski C."/>
            <person name="Pereira M.A."/>
            <person name="Rivera-Pomar R."/>
            <person name="Diambra L."/>
            <person name="Schaub G.A."/>
            <person name="Garcia E.S."/>
            <person name="Azambuja P."/>
            <person name="Braz G.R.C."/>
            <person name="Oliveira P.L."/>
        </authorList>
    </citation>
    <scope>NUCLEOTIDE SEQUENCE</scope>
</reference>
<keyword evidence="3 4" id="KW-0648">Protein biosynthesis</keyword>
<dbReference type="InterPro" id="IPR018940">
    <property type="entry name" value="EF-1_beta_acid_region_euk"/>
</dbReference>
<dbReference type="PANTHER" id="PTHR11595">
    <property type="entry name" value="EF-HAND AND COILED-COIL DOMAIN-CONTAINING FAMILY MEMBER"/>
    <property type="match status" value="1"/>
</dbReference>
<dbReference type="PANTHER" id="PTHR11595:SF26">
    <property type="entry name" value="ELONGATION FACTOR 1-DELTA"/>
    <property type="match status" value="1"/>
</dbReference>
<dbReference type="GO" id="GO:0005085">
    <property type="term" value="F:guanyl-nucleotide exchange factor activity"/>
    <property type="evidence" value="ECO:0007669"/>
    <property type="project" value="TreeGrafter"/>
</dbReference>
<accession>R4FLA0</accession>
<evidence type="ECO:0000259" key="6">
    <source>
        <dbReference type="SMART" id="SM00888"/>
    </source>
</evidence>
<dbReference type="InterPro" id="IPR049720">
    <property type="entry name" value="EF1B_bsu/dsu"/>
</dbReference>
<feature type="region of interest" description="Disordered" evidence="5">
    <location>
        <begin position="169"/>
        <end position="203"/>
    </location>
</feature>
<proteinExistence type="evidence at transcript level"/>
<dbReference type="AlphaFoldDB" id="R4FLA0"/>
<evidence type="ECO:0000256" key="2">
    <source>
        <dbReference type="ARBA" id="ARBA00022768"/>
    </source>
</evidence>
<dbReference type="Gene3D" id="3.30.70.60">
    <property type="match status" value="1"/>
</dbReference>
<dbReference type="Pfam" id="PF10587">
    <property type="entry name" value="EF-1_beta_acid"/>
    <property type="match status" value="1"/>
</dbReference>
<keyword evidence="2 4" id="KW-0251">Elongation factor</keyword>
<evidence type="ECO:0000256" key="3">
    <source>
        <dbReference type="ARBA" id="ARBA00022917"/>
    </source>
</evidence>
<dbReference type="InterPro" id="IPR001326">
    <property type="entry name" value="Transl_elong_EF1B_B/D_CS"/>
</dbReference>
<dbReference type="VEuPathDB" id="VectorBase:RPRC009643"/>
<evidence type="ECO:0000313" key="8">
    <source>
        <dbReference type="EMBL" id="JAA75997.1"/>
    </source>
</evidence>
<dbReference type="SUPFAM" id="SSF54984">
    <property type="entry name" value="eEF-1beta-like"/>
    <property type="match status" value="1"/>
</dbReference>
<evidence type="ECO:0000259" key="7">
    <source>
        <dbReference type="SMART" id="SM01182"/>
    </source>
</evidence>
<dbReference type="CDD" id="cd00292">
    <property type="entry name" value="EF1B"/>
    <property type="match status" value="1"/>
</dbReference>
<dbReference type="SMART" id="SM01182">
    <property type="entry name" value="EF-1_beta_acid"/>
    <property type="match status" value="1"/>
</dbReference>
<name>R4FLA0_RHOPR</name>
<dbReference type="SMART" id="SM00888">
    <property type="entry name" value="EF1_GNE"/>
    <property type="match status" value="1"/>
</dbReference>